<organism evidence="1 2">
    <name type="scientific">Rosa chinensis</name>
    <name type="common">China rose</name>
    <dbReference type="NCBI Taxonomy" id="74649"/>
    <lineage>
        <taxon>Eukaryota</taxon>
        <taxon>Viridiplantae</taxon>
        <taxon>Streptophyta</taxon>
        <taxon>Embryophyta</taxon>
        <taxon>Tracheophyta</taxon>
        <taxon>Spermatophyta</taxon>
        <taxon>Magnoliopsida</taxon>
        <taxon>eudicotyledons</taxon>
        <taxon>Gunneridae</taxon>
        <taxon>Pentapetalae</taxon>
        <taxon>rosids</taxon>
        <taxon>fabids</taxon>
        <taxon>Rosales</taxon>
        <taxon>Rosaceae</taxon>
        <taxon>Rosoideae</taxon>
        <taxon>Rosoideae incertae sedis</taxon>
        <taxon>Rosa</taxon>
    </lineage>
</organism>
<dbReference type="STRING" id="74649.A0A2P6S5V4"/>
<accession>A0A2P6S5V4</accession>
<gene>
    <name evidence="1" type="ORF">RchiOBHm_Chr2g0173321</name>
</gene>
<dbReference type="EMBL" id="PDCK01000040">
    <property type="protein sequence ID" value="PRQ54054.1"/>
    <property type="molecule type" value="Genomic_DNA"/>
</dbReference>
<proteinExistence type="predicted"/>
<sequence length="55" mass="6182">METRLCNMNDIQFVYQQIYPTLLAAHEKIGVVDAQWIVHQGVPSLGNHVNPSFGT</sequence>
<dbReference type="AlphaFoldDB" id="A0A2P6S5V4"/>
<dbReference type="Pfam" id="PF05212">
    <property type="entry name" value="DUF707"/>
    <property type="match status" value="1"/>
</dbReference>
<dbReference type="Gramene" id="PRQ54054">
    <property type="protein sequence ID" value="PRQ54054"/>
    <property type="gene ID" value="RchiOBHm_Chr2g0173321"/>
</dbReference>
<protein>
    <submittedName>
        <fullName evidence="1">Uncharacterized protein</fullName>
    </submittedName>
</protein>
<evidence type="ECO:0000313" key="2">
    <source>
        <dbReference type="Proteomes" id="UP000238479"/>
    </source>
</evidence>
<evidence type="ECO:0000313" key="1">
    <source>
        <dbReference type="EMBL" id="PRQ54054.1"/>
    </source>
</evidence>
<reference evidence="1 2" key="1">
    <citation type="journal article" date="2018" name="Nat. Genet.">
        <title>The Rosa genome provides new insights in the design of modern roses.</title>
        <authorList>
            <person name="Bendahmane M."/>
        </authorList>
    </citation>
    <scope>NUCLEOTIDE SEQUENCE [LARGE SCALE GENOMIC DNA]</scope>
    <source>
        <strain evidence="2">cv. Old Blush</strain>
    </source>
</reference>
<dbReference type="InterPro" id="IPR007877">
    <property type="entry name" value="DUF707"/>
</dbReference>
<comment type="caution">
    <text evidence="1">The sequence shown here is derived from an EMBL/GenBank/DDBJ whole genome shotgun (WGS) entry which is preliminary data.</text>
</comment>
<dbReference type="Proteomes" id="UP000238479">
    <property type="component" value="Chromosome 2"/>
</dbReference>
<name>A0A2P6S5V4_ROSCH</name>
<keyword evidence="2" id="KW-1185">Reference proteome</keyword>